<accession>A0ABW8NBX2</accession>
<feature type="transmembrane region" description="Helical" evidence="2">
    <location>
        <begin position="5"/>
        <end position="22"/>
    </location>
</feature>
<name>A0ABW8NBX2_9MICC</name>
<evidence type="ECO:0000313" key="4">
    <source>
        <dbReference type="Proteomes" id="UP001620520"/>
    </source>
</evidence>
<dbReference type="Proteomes" id="UP001620520">
    <property type="component" value="Unassembled WGS sequence"/>
</dbReference>
<keyword evidence="2" id="KW-0812">Transmembrane</keyword>
<evidence type="ECO:0000313" key="3">
    <source>
        <dbReference type="EMBL" id="MFK4641091.1"/>
    </source>
</evidence>
<evidence type="ECO:0000256" key="2">
    <source>
        <dbReference type="SAM" id="Phobius"/>
    </source>
</evidence>
<organism evidence="3 4">
    <name type="scientific">Paenarthrobacter histidinolovorans</name>
    <dbReference type="NCBI Taxonomy" id="43664"/>
    <lineage>
        <taxon>Bacteria</taxon>
        <taxon>Bacillati</taxon>
        <taxon>Actinomycetota</taxon>
        <taxon>Actinomycetes</taxon>
        <taxon>Micrococcales</taxon>
        <taxon>Micrococcaceae</taxon>
        <taxon>Paenarthrobacter</taxon>
    </lineage>
</organism>
<feature type="transmembrane region" description="Helical" evidence="2">
    <location>
        <begin position="42"/>
        <end position="63"/>
    </location>
</feature>
<keyword evidence="2" id="KW-1133">Transmembrane helix</keyword>
<keyword evidence="4" id="KW-1185">Reference proteome</keyword>
<dbReference type="InterPro" id="IPR045919">
    <property type="entry name" value="DUF6338"/>
</dbReference>
<protein>
    <submittedName>
        <fullName evidence="3">Uncharacterized protein</fullName>
    </submittedName>
</protein>
<reference evidence="3 4" key="1">
    <citation type="submission" date="2024-10" db="EMBL/GenBank/DDBJ databases">
        <title>Novel secondary metabolite-producing bacteria for plant disease control.</title>
        <authorList>
            <person name="Chevrette M."/>
        </authorList>
    </citation>
    <scope>NUCLEOTIDE SEQUENCE [LARGE SCALE GENOMIC DNA]</scope>
    <source>
        <strain evidence="3 4">J30 TE3557</strain>
    </source>
</reference>
<evidence type="ECO:0000256" key="1">
    <source>
        <dbReference type="SAM" id="MobiDB-lite"/>
    </source>
</evidence>
<comment type="caution">
    <text evidence="3">The sequence shown here is derived from an EMBL/GenBank/DDBJ whole genome shotgun (WGS) entry which is preliminary data.</text>
</comment>
<gene>
    <name evidence="3" type="ORF">ABIA52_003980</name>
</gene>
<dbReference type="Pfam" id="PF19865">
    <property type="entry name" value="DUF6338"/>
    <property type="match status" value="1"/>
</dbReference>
<dbReference type="EMBL" id="JBIYEW010000003">
    <property type="protein sequence ID" value="MFK4641091.1"/>
    <property type="molecule type" value="Genomic_DNA"/>
</dbReference>
<sequence length="188" mass="20690">MISSVTISIPAGMAAFVVWLSVTDGNLPDAAALIRWDNAYVGTHSGSLLVSVLGYLLASVAAAKLANHIFSRKTVTPLVHKHTLWTELFRVKKLDEREAVAMVVMKSGDIWQGIVGNFSADHETDDRELVLYKPILHRSEVREKPVHQPHDVLVLRGSEISSIGINYTPKAEGTPSRPDSSRNPKKCR</sequence>
<keyword evidence="2" id="KW-0472">Membrane</keyword>
<proteinExistence type="predicted"/>
<feature type="region of interest" description="Disordered" evidence="1">
    <location>
        <begin position="166"/>
        <end position="188"/>
    </location>
</feature>